<feature type="region of interest" description="Disordered" evidence="1">
    <location>
        <begin position="210"/>
        <end position="305"/>
    </location>
</feature>
<dbReference type="AlphaFoldDB" id="A0A067MGH1"/>
<keyword evidence="4" id="KW-1185">Reference proteome</keyword>
<feature type="compositionally biased region" description="Basic and acidic residues" evidence="1">
    <location>
        <begin position="241"/>
        <end position="261"/>
    </location>
</feature>
<reference evidence="4" key="1">
    <citation type="journal article" date="2014" name="Proc. Natl. Acad. Sci. U.S.A.">
        <title>Extensive sampling of basidiomycete genomes demonstrates inadequacy of the white-rot/brown-rot paradigm for wood decay fungi.</title>
        <authorList>
            <person name="Riley R."/>
            <person name="Salamov A.A."/>
            <person name="Brown D.W."/>
            <person name="Nagy L.G."/>
            <person name="Floudas D."/>
            <person name="Held B.W."/>
            <person name="Levasseur A."/>
            <person name="Lombard V."/>
            <person name="Morin E."/>
            <person name="Otillar R."/>
            <person name="Lindquist E.A."/>
            <person name="Sun H."/>
            <person name="LaButti K.M."/>
            <person name="Schmutz J."/>
            <person name="Jabbour D."/>
            <person name="Luo H."/>
            <person name="Baker S.E."/>
            <person name="Pisabarro A.G."/>
            <person name="Walton J.D."/>
            <person name="Blanchette R.A."/>
            <person name="Henrissat B."/>
            <person name="Martin F."/>
            <person name="Cullen D."/>
            <person name="Hibbett D.S."/>
            <person name="Grigoriev I.V."/>
        </authorList>
    </citation>
    <scope>NUCLEOTIDE SEQUENCE [LARGE SCALE GENOMIC DNA]</scope>
    <source>
        <strain evidence="4">FD-172 SS1</strain>
    </source>
</reference>
<dbReference type="PANTHER" id="PTHR36223:SF1">
    <property type="entry name" value="TRANSCRIPTION ELONGATION FACTOR EAF N-TERMINAL DOMAIN-CONTAINING PROTEIN"/>
    <property type="match status" value="1"/>
</dbReference>
<sequence length="320" mass="35369">MVKHRGFSAWIMSEGEEVEEFKPETVGDSGRTMACWIPSELGKKFEIHWKDMNGGIATRGQVIIDGSRVDDMLMCGAQGESTYLEGVATAGEVRPFTFSLLQFTDDDSVNTHASPDLGTITLAIWRVVIAERMPHFNPPPVNLSSNKPVNERVNKGGSHVVALADSESHRDDRGVFNSAPYSPEDATTPYAVFIFRYRPLDLLRANDIAPRARPDTGAGQNKPDEIARVGGDKPAQTTQTEDDKRNEAVKVKDEPDHVVKTEDDESADDDEIRALEEKLSALRSRKRRAAQSGETSKKVKSEYDSSQCFTKGEVVDLTDL</sequence>
<protein>
    <recommendedName>
        <fullName evidence="2">DUF7918 domain-containing protein</fullName>
    </recommendedName>
</protein>
<organism evidence="3 4">
    <name type="scientific">Botryobasidium botryosum (strain FD-172 SS1)</name>
    <dbReference type="NCBI Taxonomy" id="930990"/>
    <lineage>
        <taxon>Eukaryota</taxon>
        <taxon>Fungi</taxon>
        <taxon>Dikarya</taxon>
        <taxon>Basidiomycota</taxon>
        <taxon>Agaricomycotina</taxon>
        <taxon>Agaricomycetes</taxon>
        <taxon>Cantharellales</taxon>
        <taxon>Botryobasidiaceae</taxon>
        <taxon>Botryobasidium</taxon>
    </lineage>
</organism>
<evidence type="ECO:0000313" key="3">
    <source>
        <dbReference type="EMBL" id="KDQ14878.1"/>
    </source>
</evidence>
<evidence type="ECO:0000256" key="1">
    <source>
        <dbReference type="SAM" id="MobiDB-lite"/>
    </source>
</evidence>
<dbReference type="Pfam" id="PF25534">
    <property type="entry name" value="DUF7918"/>
    <property type="match status" value="1"/>
</dbReference>
<name>A0A067MGH1_BOTB1</name>
<feature type="domain" description="DUF7918" evidence="2">
    <location>
        <begin position="9"/>
        <end position="211"/>
    </location>
</feature>
<dbReference type="STRING" id="930990.A0A067MGH1"/>
<dbReference type="HOGENOM" id="CLU_060356_3_1_1"/>
<feature type="compositionally biased region" description="Basic and acidic residues" evidence="1">
    <location>
        <begin position="222"/>
        <end position="231"/>
    </location>
</feature>
<gene>
    <name evidence="3" type="ORF">BOTBODRAFT_187603</name>
</gene>
<accession>A0A067MGH1</accession>
<dbReference type="Proteomes" id="UP000027195">
    <property type="component" value="Unassembled WGS sequence"/>
</dbReference>
<evidence type="ECO:0000313" key="4">
    <source>
        <dbReference type="Proteomes" id="UP000027195"/>
    </source>
</evidence>
<feature type="compositionally biased region" description="Acidic residues" evidence="1">
    <location>
        <begin position="262"/>
        <end position="271"/>
    </location>
</feature>
<dbReference type="EMBL" id="KL198035">
    <property type="protein sequence ID" value="KDQ14878.1"/>
    <property type="molecule type" value="Genomic_DNA"/>
</dbReference>
<proteinExistence type="predicted"/>
<dbReference type="InParanoid" id="A0A067MGH1"/>
<evidence type="ECO:0000259" key="2">
    <source>
        <dbReference type="Pfam" id="PF25534"/>
    </source>
</evidence>
<dbReference type="PANTHER" id="PTHR36223">
    <property type="entry name" value="BETA-LACTAMASE-TYPE TRANSPEPTIDASE FOLD DOMAIN CONTAINING PROTEIN"/>
    <property type="match status" value="1"/>
</dbReference>
<dbReference type="OrthoDB" id="3364132at2759"/>
<dbReference type="InterPro" id="IPR057678">
    <property type="entry name" value="DUF7918"/>
</dbReference>